<accession>B4CZ12</accession>
<feature type="compositionally biased region" description="Basic and acidic residues" evidence="1">
    <location>
        <begin position="33"/>
        <end position="46"/>
    </location>
</feature>
<organism evidence="2 3">
    <name type="scientific">Chthoniobacter flavus Ellin428</name>
    <dbReference type="NCBI Taxonomy" id="497964"/>
    <lineage>
        <taxon>Bacteria</taxon>
        <taxon>Pseudomonadati</taxon>
        <taxon>Verrucomicrobiota</taxon>
        <taxon>Spartobacteria</taxon>
        <taxon>Chthoniobacterales</taxon>
        <taxon>Chthoniobacteraceae</taxon>
        <taxon>Chthoniobacter</taxon>
    </lineage>
</organism>
<name>B4CZ12_9BACT</name>
<dbReference type="EMBL" id="ABVL01000004">
    <property type="protein sequence ID" value="EDY20703.1"/>
    <property type="molecule type" value="Genomic_DNA"/>
</dbReference>
<protein>
    <submittedName>
        <fullName evidence="2">Uncharacterized protein</fullName>
    </submittedName>
</protein>
<proteinExistence type="predicted"/>
<feature type="compositionally biased region" description="Low complexity" evidence="1">
    <location>
        <begin position="526"/>
        <end position="550"/>
    </location>
</feature>
<feature type="region of interest" description="Disordered" evidence="1">
    <location>
        <begin position="13"/>
        <end position="120"/>
    </location>
</feature>
<dbReference type="RefSeq" id="WP_006979225.1">
    <property type="nucleotide sequence ID" value="NZ_ABVL01000004.1"/>
</dbReference>
<dbReference type="AlphaFoldDB" id="B4CZ12"/>
<keyword evidence="3" id="KW-1185">Reference proteome</keyword>
<sequence>MSDSPLELDLKFLPDWVKEAPATNRYADYQGEAEGRFPRSRDDRGPRGPRPGGRGPGAPRRDDDRRGPRSDRPGDNRGRGPRPGGDRPRDGRSERRPGGKPQGYGPRDDARPPREAPRPAPAQLKIEFIPEPNAGSGIAKQIKASGRAYAVFSTSKLFLERPERHRVRVTSSDPAVPLFQIGDGPISFDRASVERNAFFGAKTEYYTEETVQGEPIKGNFSNVARVRTTGALLGPTNYHGYQPALRKLYEERFSRRMPFPEFQQYEIEIVSDEQAVADWKEQARTSTTFTTTKEAEPVTFKTAFDTEQHFRKHYLPQIVKSGADAGMQRTGEPLSRGPLCRPAPCAPRGEKESHFPQQIVNGLRPYFMEAGLHFFKHRKRVLYVSATKPVRHPIGQVFSDGISSILKTVEATPRLKRPDLAVKILGDLHDAPEAAARKEQLASDLHYLIHSGHVIEFSNGMLELPLAPHDKNANAPAGAAKPVSSESAVSGEDESSITEAGESEPDLAAEAEPEPSSEAHSDASAEVHASVPAEPISSESVSTETIEVPSAPIEACEPPPESMSTVQHPAPAAEPEHSAEPSTTL</sequence>
<feature type="compositionally biased region" description="Acidic residues" evidence="1">
    <location>
        <begin position="491"/>
        <end position="515"/>
    </location>
</feature>
<feature type="compositionally biased region" description="Basic and acidic residues" evidence="1">
    <location>
        <begin position="106"/>
        <end position="117"/>
    </location>
</feature>
<feature type="region of interest" description="Disordered" evidence="1">
    <location>
        <begin position="473"/>
        <end position="585"/>
    </location>
</feature>
<evidence type="ECO:0000256" key="1">
    <source>
        <dbReference type="SAM" id="MobiDB-lite"/>
    </source>
</evidence>
<evidence type="ECO:0000313" key="2">
    <source>
        <dbReference type="EMBL" id="EDY20703.1"/>
    </source>
</evidence>
<evidence type="ECO:0000313" key="3">
    <source>
        <dbReference type="Proteomes" id="UP000005824"/>
    </source>
</evidence>
<feature type="compositionally biased region" description="Basic and acidic residues" evidence="1">
    <location>
        <begin position="59"/>
        <end position="97"/>
    </location>
</feature>
<comment type="caution">
    <text evidence="2">The sequence shown here is derived from an EMBL/GenBank/DDBJ whole genome shotgun (WGS) entry which is preliminary data.</text>
</comment>
<gene>
    <name evidence="2" type="ORF">CfE428DRAFT_1900</name>
</gene>
<dbReference type="Proteomes" id="UP000005824">
    <property type="component" value="Unassembled WGS sequence"/>
</dbReference>
<dbReference type="InParanoid" id="B4CZ12"/>
<dbReference type="eggNOG" id="ENOG5033ZEH">
    <property type="taxonomic scope" value="Bacteria"/>
</dbReference>
<reference evidence="2 3" key="1">
    <citation type="journal article" date="2011" name="J. Bacteriol.">
        <title>Genome sequence of Chthoniobacter flavus Ellin428, an aerobic heterotrophic soil bacterium.</title>
        <authorList>
            <person name="Kant R."/>
            <person name="van Passel M.W."/>
            <person name="Palva A."/>
            <person name="Lucas S."/>
            <person name="Lapidus A."/>
            <person name="Glavina Del Rio T."/>
            <person name="Dalin E."/>
            <person name="Tice H."/>
            <person name="Bruce D."/>
            <person name="Goodwin L."/>
            <person name="Pitluck S."/>
            <person name="Larimer F.W."/>
            <person name="Land M.L."/>
            <person name="Hauser L."/>
            <person name="Sangwan P."/>
            <person name="de Vos W.M."/>
            <person name="Janssen P.H."/>
            <person name="Smidt H."/>
        </authorList>
    </citation>
    <scope>NUCLEOTIDE SEQUENCE [LARGE SCALE GENOMIC DNA]</scope>
    <source>
        <strain evidence="2 3">Ellin428</strain>
    </source>
</reference>
<feature type="compositionally biased region" description="Low complexity" evidence="1">
    <location>
        <begin position="473"/>
        <end position="482"/>
    </location>
</feature>